<organism evidence="2 3">
    <name type="scientific">Sphingomonas qomolangmaensis</name>
    <dbReference type="NCBI Taxonomy" id="2918765"/>
    <lineage>
        <taxon>Bacteria</taxon>
        <taxon>Pseudomonadati</taxon>
        <taxon>Pseudomonadota</taxon>
        <taxon>Alphaproteobacteria</taxon>
        <taxon>Sphingomonadales</taxon>
        <taxon>Sphingomonadaceae</taxon>
        <taxon>Sphingomonas</taxon>
    </lineage>
</organism>
<dbReference type="CDD" id="cd04301">
    <property type="entry name" value="NAT_SF"/>
    <property type="match status" value="1"/>
</dbReference>
<protein>
    <submittedName>
        <fullName evidence="2">GNAT family N-acetyltransferase</fullName>
    </submittedName>
</protein>
<reference evidence="2" key="1">
    <citation type="submission" date="2022-07" db="EMBL/GenBank/DDBJ databases">
        <title>Sphingomonas sp. nov., a novel bacterium isolated from the north slope of the Mount Everest.</title>
        <authorList>
            <person name="Cui X."/>
            <person name="Liu Y."/>
        </authorList>
    </citation>
    <scope>NUCLEOTIDE SEQUENCE</scope>
    <source>
        <strain evidence="2">S5-59</strain>
    </source>
</reference>
<accession>A0ABY5LDQ8</accession>
<gene>
    <name evidence="2" type="ORF">NMP03_07515</name>
</gene>
<name>A0ABY5LDQ8_9SPHN</name>
<evidence type="ECO:0000256" key="1">
    <source>
        <dbReference type="SAM" id="Phobius"/>
    </source>
</evidence>
<dbReference type="Proteomes" id="UP001058533">
    <property type="component" value="Chromosome"/>
</dbReference>
<proteinExistence type="predicted"/>
<feature type="transmembrane region" description="Helical" evidence="1">
    <location>
        <begin position="6"/>
        <end position="29"/>
    </location>
</feature>
<sequence>MDRADAPIGLALGYIAGSGAHLLSLTVAAPARRAGHGRRLLDCFVAAVHDAGAQRIEVIAPLSSENTPIGLLTGGGGRDWTRAGLATVTIKAEPERVAAALAARRIRTVPHWTLMPWSYRPDPWWAPSDLAPSKFIPLATDGRPCCASATVEIRHGGALAGWIVAHDMGQGWLRVSSSFLKQGGGARRAVFDLWRRYFAMVAEQGWATVTFATTEDHGPFFAFLNRWAPEFAQWWGCSAPFSLTMPKSAHAG</sequence>
<dbReference type="Gene3D" id="3.40.630.30">
    <property type="match status" value="1"/>
</dbReference>
<dbReference type="SUPFAM" id="SSF55729">
    <property type="entry name" value="Acyl-CoA N-acyltransferases (Nat)"/>
    <property type="match status" value="1"/>
</dbReference>
<evidence type="ECO:0000313" key="2">
    <source>
        <dbReference type="EMBL" id="UUL84026.1"/>
    </source>
</evidence>
<keyword evidence="1" id="KW-0472">Membrane</keyword>
<keyword evidence="1" id="KW-0812">Transmembrane</keyword>
<dbReference type="RefSeq" id="WP_256507861.1">
    <property type="nucleotide sequence ID" value="NZ_CP101740.1"/>
</dbReference>
<keyword evidence="1" id="KW-1133">Transmembrane helix</keyword>
<keyword evidence="3" id="KW-1185">Reference proteome</keyword>
<dbReference type="InterPro" id="IPR016181">
    <property type="entry name" value="Acyl_CoA_acyltransferase"/>
</dbReference>
<dbReference type="EMBL" id="CP101740">
    <property type="protein sequence ID" value="UUL84026.1"/>
    <property type="molecule type" value="Genomic_DNA"/>
</dbReference>
<evidence type="ECO:0000313" key="3">
    <source>
        <dbReference type="Proteomes" id="UP001058533"/>
    </source>
</evidence>